<feature type="signal peptide" evidence="7">
    <location>
        <begin position="1"/>
        <end position="32"/>
    </location>
</feature>
<dbReference type="Pfam" id="PF01435">
    <property type="entry name" value="Peptidase_M48"/>
    <property type="match status" value="1"/>
</dbReference>
<evidence type="ECO:0000256" key="6">
    <source>
        <dbReference type="ARBA" id="ARBA00023049"/>
    </source>
</evidence>
<name>A0A2G8TIT9_9BURK</name>
<dbReference type="InterPro" id="IPR001915">
    <property type="entry name" value="Peptidase_M48"/>
</dbReference>
<dbReference type="EMBL" id="PDOC01000003">
    <property type="protein sequence ID" value="PIL45943.1"/>
    <property type="molecule type" value="Genomic_DNA"/>
</dbReference>
<dbReference type="InterPro" id="IPR051156">
    <property type="entry name" value="Mito/Outer_Membr_Metalloprot"/>
</dbReference>
<evidence type="ECO:0000256" key="1">
    <source>
        <dbReference type="ARBA" id="ARBA00001947"/>
    </source>
</evidence>
<dbReference type="GO" id="GO:0004222">
    <property type="term" value="F:metalloendopeptidase activity"/>
    <property type="evidence" value="ECO:0007669"/>
    <property type="project" value="InterPro"/>
</dbReference>
<comment type="cofactor">
    <cofactor evidence="1">
        <name>Zn(2+)</name>
        <dbReference type="ChEBI" id="CHEBI:29105"/>
    </cofactor>
</comment>
<gene>
    <name evidence="9" type="ORF">CR105_07805</name>
</gene>
<evidence type="ECO:0000256" key="3">
    <source>
        <dbReference type="ARBA" id="ARBA00022723"/>
    </source>
</evidence>
<accession>A0A2G8TIT9</accession>
<feature type="chain" id="PRO_5013876694" evidence="7">
    <location>
        <begin position="33"/>
        <end position="548"/>
    </location>
</feature>
<dbReference type="AlphaFoldDB" id="A0A2G8TIT9"/>
<evidence type="ECO:0000313" key="10">
    <source>
        <dbReference type="Proteomes" id="UP000230390"/>
    </source>
</evidence>
<comment type="caution">
    <text evidence="9">The sequence shown here is derived from an EMBL/GenBank/DDBJ whole genome shotgun (WGS) entry which is preliminary data.</text>
</comment>
<dbReference type="Proteomes" id="UP000230390">
    <property type="component" value="Unassembled WGS sequence"/>
</dbReference>
<keyword evidence="4" id="KW-0378">Hydrolase</keyword>
<reference evidence="9 10" key="1">
    <citation type="submission" date="2017-10" db="EMBL/GenBank/DDBJ databases">
        <title>Massilia psychrophilum sp. nov., a novel purple-pigmented bacterium isolated from Tianshan glacier, Xinjiang Municipality, China.</title>
        <authorList>
            <person name="Wang H."/>
        </authorList>
    </citation>
    <scope>NUCLEOTIDE SEQUENCE [LARGE SCALE GENOMIC DNA]</scope>
    <source>
        <strain evidence="9 10">JCM 30074</strain>
    </source>
</reference>
<keyword evidence="6" id="KW-0482">Metalloprotease</keyword>
<dbReference type="PANTHER" id="PTHR22726:SF1">
    <property type="entry name" value="METALLOENDOPEPTIDASE OMA1, MITOCHONDRIAL"/>
    <property type="match status" value="1"/>
</dbReference>
<evidence type="ECO:0000256" key="7">
    <source>
        <dbReference type="SAM" id="SignalP"/>
    </source>
</evidence>
<dbReference type="Gene3D" id="3.30.2010.10">
    <property type="entry name" value="Metalloproteases ('zincins'), catalytic domain"/>
    <property type="match status" value="1"/>
</dbReference>
<sequence length="548" mass="59166">MPVTSLVSPRRRLLQGSAFAVSLALLSGCANAPKSMAEIPFIGKSSGPVASPVGELAAPVARTWPDASQDVLNQRARGFGLVNAPDMQRYLNALYARIKTKAGVPAWPGSVHILANEALNAYATGAGNIYVSLPWLTSAESEDELVALLSHEFGHIYLHYHQLEGAVEDANTAVGVMGIGMALIKKTGQAAGWTQLDSLSTAYAVGRGLVTTVYSRSQESAADNFGLNLSMKLGYSYEHGTKAFLERIATWEERNQKLDKEKEEQLLKAIKQQSMNDAMKTAAKQPNNAVSVSFAQSTGEISGGINSAMQQIGFEVNKAAAKLRSDHPETTERIDALASAVEPFPEIQANTEPVIKPLRNALQEKRTAAILKNYALAFKAINAPKDPASLIAAKNATAAPTATHAVPLFALYSVLNEQPEANGRKRADPSQVLEANFSSEPDRAWKAYLERGSKLKDGRQTAAAKKVMESGLAYFQTAEEAWPDAIRFQGETKGWPEAKTMAANCGKTFRRMSQRCTQAAASPAELADVEKKNKAKTEQLADKMFKKK</sequence>
<keyword evidence="5" id="KW-0862">Zinc</keyword>
<dbReference type="PROSITE" id="PS51318">
    <property type="entry name" value="TAT"/>
    <property type="match status" value="1"/>
</dbReference>
<dbReference type="GO" id="GO:0046872">
    <property type="term" value="F:metal ion binding"/>
    <property type="evidence" value="ECO:0007669"/>
    <property type="project" value="UniProtKB-KW"/>
</dbReference>
<organism evidence="9 10">
    <name type="scientific">Massilia eurypsychrophila</name>
    <dbReference type="NCBI Taxonomy" id="1485217"/>
    <lineage>
        <taxon>Bacteria</taxon>
        <taxon>Pseudomonadati</taxon>
        <taxon>Pseudomonadota</taxon>
        <taxon>Betaproteobacteria</taxon>
        <taxon>Burkholderiales</taxon>
        <taxon>Oxalobacteraceae</taxon>
        <taxon>Telluria group</taxon>
        <taxon>Massilia</taxon>
    </lineage>
</organism>
<keyword evidence="10" id="KW-1185">Reference proteome</keyword>
<evidence type="ECO:0000256" key="5">
    <source>
        <dbReference type="ARBA" id="ARBA00022833"/>
    </source>
</evidence>
<dbReference type="GO" id="GO:0051603">
    <property type="term" value="P:proteolysis involved in protein catabolic process"/>
    <property type="evidence" value="ECO:0007669"/>
    <property type="project" value="TreeGrafter"/>
</dbReference>
<evidence type="ECO:0000256" key="4">
    <source>
        <dbReference type="ARBA" id="ARBA00022801"/>
    </source>
</evidence>
<keyword evidence="7" id="KW-0732">Signal</keyword>
<dbReference type="PANTHER" id="PTHR22726">
    <property type="entry name" value="METALLOENDOPEPTIDASE OMA1"/>
    <property type="match status" value="1"/>
</dbReference>
<proteinExistence type="predicted"/>
<dbReference type="CDD" id="cd07324">
    <property type="entry name" value="M48C_Oma1-like"/>
    <property type="match status" value="1"/>
</dbReference>
<keyword evidence="2 9" id="KW-0645">Protease</keyword>
<dbReference type="InterPro" id="IPR006311">
    <property type="entry name" value="TAT_signal"/>
</dbReference>
<protein>
    <submittedName>
        <fullName evidence="9">Zn dependent protease</fullName>
    </submittedName>
</protein>
<evidence type="ECO:0000313" key="9">
    <source>
        <dbReference type="EMBL" id="PIL45943.1"/>
    </source>
</evidence>
<keyword evidence="3" id="KW-0479">Metal-binding</keyword>
<evidence type="ECO:0000256" key="2">
    <source>
        <dbReference type="ARBA" id="ARBA00022670"/>
    </source>
</evidence>
<dbReference type="GO" id="GO:0016020">
    <property type="term" value="C:membrane"/>
    <property type="evidence" value="ECO:0007669"/>
    <property type="project" value="TreeGrafter"/>
</dbReference>
<dbReference type="OrthoDB" id="9810445at2"/>
<feature type="domain" description="Peptidase M48" evidence="8">
    <location>
        <begin position="88"/>
        <end position="339"/>
    </location>
</feature>
<evidence type="ECO:0000259" key="8">
    <source>
        <dbReference type="Pfam" id="PF01435"/>
    </source>
</evidence>